<evidence type="ECO:0000313" key="2">
    <source>
        <dbReference type="Proteomes" id="UP000440965"/>
    </source>
</evidence>
<comment type="caution">
    <text evidence="1">The sequence shown here is derived from an EMBL/GenBank/DDBJ whole genome shotgun (WGS) entry which is preliminary data.</text>
</comment>
<dbReference type="Proteomes" id="UP000440965">
    <property type="component" value="Unassembled WGS sequence"/>
</dbReference>
<name>A0A7X3JQT9_9PSED</name>
<reference evidence="1 2" key="1">
    <citation type="submission" date="2019-10" db="EMBL/GenBank/DDBJ databases">
        <title>XDR Pseudomonas monteilii producing IMP-16 from LCR.</title>
        <authorList>
            <person name="Ballaben A."/>
            <person name="Doi Y."/>
        </authorList>
    </citation>
    <scope>NUCLEOTIDE SEQUENCE [LARGE SCALE GENOMIC DNA]</scope>
    <source>
        <strain evidence="1 2">597/14</strain>
    </source>
</reference>
<evidence type="ECO:0000313" key="1">
    <source>
        <dbReference type="EMBL" id="MVF49385.1"/>
    </source>
</evidence>
<dbReference type="EMBL" id="WEIK01000006">
    <property type="protein sequence ID" value="MVF49385.1"/>
    <property type="molecule type" value="Genomic_DNA"/>
</dbReference>
<dbReference type="AlphaFoldDB" id="A0A7X3JQT9"/>
<sequence length="119" mass="13447">MNSSTVEGDDPYEVVSYFVTDRQGVVIQAGTSQRLHLSDHARGGVLHLGAAPHGRFRYIDGEFEPYTPEVSYDLARRDGYPPIEEQLDMLWHAMDQGAMPKAEPFYTTLQKVKQQHPKA</sequence>
<organism evidence="1 2">
    <name type="scientific">Pseudomonas monteilii</name>
    <dbReference type="NCBI Taxonomy" id="76759"/>
    <lineage>
        <taxon>Bacteria</taxon>
        <taxon>Pseudomonadati</taxon>
        <taxon>Pseudomonadota</taxon>
        <taxon>Gammaproteobacteria</taxon>
        <taxon>Pseudomonadales</taxon>
        <taxon>Pseudomonadaceae</taxon>
        <taxon>Pseudomonas</taxon>
    </lineage>
</organism>
<accession>A0A7X3JQT9</accession>
<proteinExistence type="predicted"/>
<protein>
    <submittedName>
        <fullName evidence="1">Uncharacterized protein</fullName>
    </submittedName>
</protein>
<gene>
    <name evidence="1" type="ORF">F9Z43_08655</name>
</gene>
<dbReference type="RefSeq" id="WP_156867157.1">
    <property type="nucleotide sequence ID" value="NZ_JBFUNT010000002.1"/>
</dbReference>